<sequence>MNNAKFTGWFDMEIDCRPGQTPNGKSQAMILLNALFNYRDQLLAAIENKLTFCANPDDDTDEKPSVFLKAIEQLNPLKESLHEHEGIGEKLAELSWINAQINFVTDQMYWELKAALEKKGGQD</sequence>
<gene>
    <name evidence="1" type="ORF">BLX24_25135</name>
</gene>
<dbReference type="EMBL" id="MORL01000024">
    <property type="protein sequence ID" value="OIN56321.1"/>
    <property type="molecule type" value="Genomic_DNA"/>
</dbReference>
<evidence type="ECO:0000313" key="2">
    <source>
        <dbReference type="Proteomes" id="UP000181790"/>
    </source>
</evidence>
<name>A0A1S2VC59_9BACT</name>
<reference evidence="1 2" key="1">
    <citation type="submission" date="2016-10" db="EMBL/GenBank/DDBJ databases">
        <title>Arsenicibacter rosenii gen. nov., sp. nov., an efficient arsenic-methylating bacterium isolated from an arsenic-contaminated paddy soil.</title>
        <authorList>
            <person name="Huang K."/>
        </authorList>
    </citation>
    <scope>NUCLEOTIDE SEQUENCE [LARGE SCALE GENOMIC DNA]</scope>
    <source>
        <strain evidence="1 2">SM-1</strain>
    </source>
</reference>
<dbReference type="Proteomes" id="UP000181790">
    <property type="component" value="Unassembled WGS sequence"/>
</dbReference>
<accession>A0A1S2VC59</accession>
<keyword evidence="2" id="KW-1185">Reference proteome</keyword>
<protein>
    <submittedName>
        <fullName evidence="1">Uncharacterized protein</fullName>
    </submittedName>
</protein>
<comment type="caution">
    <text evidence="1">The sequence shown here is derived from an EMBL/GenBank/DDBJ whole genome shotgun (WGS) entry which is preliminary data.</text>
</comment>
<organism evidence="1 2">
    <name type="scientific">Arsenicibacter rosenii</name>
    <dbReference type="NCBI Taxonomy" id="1750698"/>
    <lineage>
        <taxon>Bacteria</taxon>
        <taxon>Pseudomonadati</taxon>
        <taxon>Bacteroidota</taxon>
        <taxon>Cytophagia</taxon>
        <taxon>Cytophagales</taxon>
        <taxon>Spirosomataceae</taxon>
        <taxon>Arsenicibacter</taxon>
    </lineage>
</organism>
<proteinExistence type="predicted"/>
<evidence type="ECO:0000313" key="1">
    <source>
        <dbReference type="EMBL" id="OIN56321.1"/>
    </source>
</evidence>
<dbReference type="AlphaFoldDB" id="A0A1S2VC59"/>